<evidence type="ECO:0000313" key="3">
    <source>
        <dbReference type="Proteomes" id="UP001157418"/>
    </source>
</evidence>
<dbReference type="Pfam" id="PF13456">
    <property type="entry name" value="RVT_3"/>
    <property type="match status" value="1"/>
</dbReference>
<sequence>MNSLIARTNGRIIGISSYGVTTLTSRRILIDRSPAKIAINYEHVLTRLCARCYCSLKTTGVSKSKSKKSDSKTAAIMEEEKNAFFVVRKGDLIGVYKNLIDCQAQVGTSICDPPVSVYKGYTMPKESEQYLLSCGLKNALYSIRAMDLTEGLFGSLVPCPFQHPHVSIAESKRIFHEALGSQTAGACILEFDGACKGNPGQSGAGAVLRTVDGSLFCRLREGLGITTNNVAEYRAMILGLRYALSKGFTSIYVVGDSKLVCMQIQGLWRVRNENIMKWYEEAKRLKDEFHFFEINHVLRNFNSDADAQANLAVVLEGSGGGGLMNSNGKSKSKSTINRVFQDWLQQGVYEHNICHFCPYLWRL</sequence>
<dbReference type="EMBL" id="CAKMRJ010003334">
    <property type="protein sequence ID" value="CAH1434067.1"/>
    <property type="molecule type" value="Genomic_DNA"/>
</dbReference>
<dbReference type="GO" id="GO:0004523">
    <property type="term" value="F:RNA-DNA hybrid ribonuclease activity"/>
    <property type="evidence" value="ECO:0007669"/>
    <property type="project" value="InterPro"/>
</dbReference>
<proteinExistence type="predicted"/>
<dbReference type="PANTHER" id="PTHR46387">
    <property type="entry name" value="POLYNUCLEOTIDYL TRANSFERASE, RIBONUCLEASE H-LIKE SUPERFAMILY PROTEIN"/>
    <property type="match status" value="1"/>
</dbReference>
<gene>
    <name evidence="2" type="ORF">LVIROSA_LOCUS20616</name>
</gene>
<reference evidence="2 3" key="1">
    <citation type="submission" date="2022-01" db="EMBL/GenBank/DDBJ databases">
        <authorList>
            <person name="Xiong W."/>
            <person name="Schranz E."/>
        </authorList>
    </citation>
    <scope>NUCLEOTIDE SEQUENCE [LARGE SCALE GENOMIC DNA]</scope>
</reference>
<keyword evidence="3" id="KW-1185">Reference proteome</keyword>
<dbReference type="Gene3D" id="3.30.420.10">
    <property type="entry name" value="Ribonuclease H-like superfamily/Ribonuclease H"/>
    <property type="match status" value="1"/>
</dbReference>
<dbReference type="Proteomes" id="UP001157418">
    <property type="component" value="Unassembled WGS sequence"/>
</dbReference>
<dbReference type="AlphaFoldDB" id="A0AAU9N5L6"/>
<organism evidence="2 3">
    <name type="scientific">Lactuca virosa</name>
    <dbReference type="NCBI Taxonomy" id="75947"/>
    <lineage>
        <taxon>Eukaryota</taxon>
        <taxon>Viridiplantae</taxon>
        <taxon>Streptophyta</taxon>
        <taxon>Embryophyta</taxon>
        <taxon>Tracheophyta</taxon>
        <taxon>Spermatophyta</taxon>
        <taxon>Magnoliopsida</taxon>
        <taxon>eudicotyledons</taxon>
        <taxon>Gunneridae</taxon>
        <taxon>Pentapetalae</taxon>
        <taxon>asterids</taxon>
        <taxon>campanulids</taxon>
        <taxon>Asterales</taxon>
        <taxon>Asteraceae</taxon>
        <taxon>Cichorioideae</taxon>
        <taxon>Cichorieae</taxon>
        <taxon>Lactucinae</taxon>
        <taxon>Lactuca</taxon>
    </lineage>
</organism>
<evidence type="ECO:0000259" key="1">
    <source>
        <dbReference type="PROSITE" id="PS50879"/>
    </source>
</evidence>
<comment type="caution">
    <text evidence="2">The sequence shown here is derived from an EMBL/GenBank/DDBJ whole genome shotgun (WGS) entry which is preliminary data.</text>
</comment>
<dbReference type="CDD" id="cd09279">
    <property type="entry name" value="RNase_HI_like"/>
    <property type="match status" value="1"/>
</dbReference>
<dbReference type="InterPro" id="IPR012337">
    <property type="entry name" value="RNaseH-like_sf"/>
</dbReference>
<name>A0AAU9N5L6_9ASTR</name>
<accession>A0AAU9N5L6</accession>
<dbReference type="PROSITE" id="PS50879">
    <property type="entry name" value="RNASE_H_1"/>
    <property type="match status" value="1"/>
</dbReference>
<dbReference type="SUPFAM" id="SSF53098">
    <property type="entry name" value="Ribonuclease H-like"/>
    <property type="match status" value="1"/>
</dbReference>
<evidence type="ECO:0000313" key="2">
    <source>
        <dbReference type="EMBL" id="CAH1434067.1"/>
    </source>
</evidence>
<dbReference type="FunFam" id="3.30.420.10:FF:000076">
    <property type="entry name" value="RBR-type E3 ubiquitin transferase"/>
    <property type="match status" value="1"/>
</dbReference>
<dbReference type="InterPro" id="IPR036397">
    <property type="entry name" value="RNaseH_sf"/>
</dbReference>
<dbReference type="PANTHER" id="PTHR46387:SF2">
    <property type="entry name" value="RIBONUCLEASE HI"/>
    <property type="match status" value="1"/>
</dbReference>
<dbReference type="GO" id="GO:0003676">
    <property type="term" value="F:nucleic acid binding"/>
    <property type="evidence" value="ECO:0007669"/>
    <property type="project" value="InterPro"/>
</dbReference>
<feature type="domain" description="RNase H type-1" evidence="1">
    <location>
        <begin position="183"/>
        <end position="314"/>
    </location>
</feature>
<protein>
    <recommendedName>
        <fullName evidence="1">RNase H type-1 domain-containing protein</fullName>
    </recommendedName>
</protein>
<dbReference type="InterPro" id="IPR002156">
    <property type="entry name" value="RNaseH_domain"/>
</dbReference>